<dbReference type="SUPFAM" id="SSF53756">
    <property type="entry name" value="UDP-Glycosyltransferase/glycogen phosphorylase"/>
    <property type="match status" value="1"/>
</dbReference>
<dbReference type="Gene3D" id="3.40.50.2000">
    <property type="entry name" value="Glycogen Phosphorylase B"/>
    <property type="match status" value="1"/>
</dbReference>
<dbReference type="HOGENOM" id="CLU_1942197_0_0_1"/>
<dbReference type="RefSeq" id="XP_002895821.1">
    <property type="nucleotide sequence ID" value="XM_002895775.1"/>
</dbReference>
<dbReference type="GeneID" id="9463995"/>
<evidence type="ECO:0000313" key="2">
    <source>
        <dbReference type="Proteomes" id="UP000006643"/>
    </source>
</evidence>
<evidence type="ECO:0000313" key="1">
    <source>
        <dbReference type="EMBL" id="EEY54623.1"/>
    </source>
</evidence>
<dbReference type="EMBL" id="DS028249">
    <property type="protein sequence ID" value="EEY54623.1"/>
    <property type="molecule type" value="Genomic_DNA"/>
</dbReference>
<dbReference type="VEuPathDB" id="FungiDB:PITG_20048"/>
<dbReference type="KEGG" id="pif:PITG_20048"/>
<dbReference type="Proteomes" id="UP000006643">
    <property type="component" value="Unassembled WGS sequence"/>
</dbReference>
<name>D0P1J8_PHYIT</name>
<gene>
    <name evidence="1" type="ORF">PITG_20048</name>
</gene>
<accession>D0P1J8</accession>
<dbReference type="OMA" id="CTRDFPP"/>
<keyword evidence="2" id="KW-1185">Reference proteome</keyword>
<dbReference type="OrthoDB" id="105943at2759"/>
<organism evidence="1 2">
    <name type="scientific">Phytophthora infestans (strain T30-4)</name>
    <name type="common">Potato late blight agent</name>
    <dbReference type="NCBI Taxonomy" id="403677"/>
    <lineage>
        <taxon>Eukaryota</taxon>
        <taxon>Sar</taxon>
        <taxon>Stramenopiles</taxon>
        <taxon>Oomycota</taxon>
        <taxon>Peronosporomycetes</taxon>
        <taxon>Peronosporales</taxon>
        <taxon>Peronosporaceae</taxon>
        <taxon>Phytophthora</taxon>
    </lineage>
</organism>
<dbReference type="AlphaFoldDB" id="D0P1J8"/>
<reference evidence="2" key="1">
    <citation type="journal article" date="2009" name="Nature">
        <title>Genome sequence and analysis of the Irish potato famine pathogen Phytophthora infestans.</title>
        <authorList>
            <consortium name="The Broad Institute Genome Sequencing Platform"/>
            <person name="Haas B.J."/>
            <person name="Kamoun S."/>
            <person name="Zody M.C."/>
            <person name="Jiang R.H."/>
            <person name="Handsaker R.E."/>
            <person name="Cano L.M."/>
            <person name="Grabherr M."/>
            <person name="Kodira C.D."/>
            <person name="Raffaele S."/>
            <person name="Torto-Alalibo T."/>
            <person name="Bozkurt T.O."/>
            <person name="Ah-Fong A.M."/>
            <person name="Alvarado L."/>
            <person name="Anderson V.L."/>
            <person name="Armstrong M.R."/>
            <person name="Avrova A."/>
            <person name="Baxter L."/>
            <person name="Beynon J."/>
            <person name="Boevink P.C."/>
            <person name="Bollmann S.R."/>
            <person name="Bos J.I."/>
            <person name="Bulone V."/>
            <person name="Cai G."/>
            <person name="Cakir C."/>
            <person name="Carrington J.C."/>
            <person name="Chawner M."/>
            <person name="Conti L."/>
            <person name="Costanzo S."/>
            <person name="Ewan R."/>
            <person name="Fahlgren N."/>
            <person name="Fischbach M.A."/>
            <person name="Fugelstad J."/>
            <person name="Gilroy E.M."/>
            <person name="Gnerre S."/>
            <person name="Green P.J."/>
            <person name="Grenville-Briggs L.J."/>
            <person name="Griffith J."/>
            <person name="Grunwald N.J."/>
            <person name="Horn K."/>
            <person name="Horner N.R."/>
            <person name="Hu C.H."/>
            <person name="Huitema E."/>
            <person name="Jeong D.H."/>
            <person name="Jones A.M."/>
            <person name="Jones J.D."/>
            <person name="Jones R.W."/>
            <person name="Karlsson E.K."/>
            <person name="Kunjeti S.G."/>
            <person name="Lamour K."/>
            <person name="Liu Z."/>
            <person name="Ma L."/>
            <person name="Maclean D."/>
            <person name="Chibucos M.C."/>
            <person name="McDonald H."/>
            <person name="McWalters J."/>
            <person name="Meijer H.J."/>
            <person name="Morgan W."/>
            <person name="Morris P.F."/>
            <person name="Munro C.A."/>
            <person name="O'Neill K."/>
            <person name="Ospina-Giraldo M."/>
            <person name="Pinzon A."/>
            <person name="Pritchard L."/>
            <person name="Ramsahoye B."/>
            <person name="Ren Q."/>
            <person name="Restrepo S."/>
            <person name="Roy S."/>
            <person name="Sadanandom A."/>
            <person name="Savidor A."/>
            <person name="Schornack S."/>
            <person name="Schwartz D.C."/>
            <person name="Schumann U.D."/>
            <person name="Schwessinger B."/>
            <person name="Seyer L."/>
            <person name="Sharpe T."/>
            <person name="Silvar C."/>
            <person name="Song J."/>
            <person name="Studholme D.J."/>
            <person name="Sykes S."/>
            <person name="Thines M."/>
            <person name="van de Vondervoort P.J."/>
            <person name="Phuntumart V."/>
            <person name="Wawra S."/>
            <person name="Weide R."/>
            <person name="Win J."/>
            <person name="Young C."/>
            <person name="Zhou S."/>
            <person name="Fry W."/>
            <person name="Meyers B.C."/>
            <person name="van West P."/>
            <person name="Ristaino J."/>
            <person name="Govers F."/>
            <person name="Birch P.R."/>
            <person name="Whisson S.C."/>
            <person name="Judelson H.S."/>
            <person name="Nusbaum C."/>
        </authorList>
    </citation>
    <scope>NUCLEOTIDE SEQUENCE [LARGE SCALE GENOMIC DNA]</scope>
    <source>
        <strain evidence="2">T30-4</strain>
    </source>
</reference>
<protein>
    <submittedName>
        <fullName evidence="1">Uncharacterized protein</fullName>
    </submittedName>
</protein>
<dbReference type="InParanoid" id="D0P1J8"/>
<dbReference type="eggNOG" id="KOG1192">
    <property type="taxonomic scope" value="Eukaryota"/>
</dbReference>
<sequence>MERDDLDKLLQNIDAAVSALEQKVRIIFQTREIGDKTRAPYQSANVLQIRSDLEYARLFKGKNVAAAIHWGEPDVTAEALSAGKPVGICGTHTLHHFMACVCEQAQVGLPLIDWKTCTRDFPPLSIEKSQ</sequence>
<proteinExistence type="predicted"/>